<accession>A0A2W4LCF8</accession>
<proteinExistence type="predicted"/>
<dbReference type="AlphaFoldDB" id="A0A2W4LCF8"/>
<dbReference type="EMBL" id="QGUI01000221">
    <property type="protein sequence ID" value="PZM98729.1"/>
    <property type="molecule type" value="Genomic_DNA"/>
</dbReference>
<protein>
    <submittedName>
        <fullName evidence="1">Terminase</fullName>
    </submittedName>
</protein>
<evidence type="ECO:0000313" key="1">
    <source>
        <dbReference type="EMBL" id="PZM98729.1"/>
    </source>
</evidence>
<sequence length="550" mass="61460">MMSGVVVSPASRLSTLPEGVPQLTLGWEVVRWASKYLRHPNGPRAGQRWQFIDSQVRFLLWWYAVDEEGRWLFHHGVRRLAKGSGKSPFAALIALAELCAPVRVDDFDPKAPGGVRGKPVSMPWVQIAATSEAQTANTMRMVRALAAKGSRVVEEFHLDPGKTQYYKHPDGKLEVITSSATSAEGAEITFAVEDETEHWLPAGRGPELAETIDRNLAKSGSRALETCNAWEPGAGSVAEATWDAWVAQEEGRTRGTSRILYDSRIAPPDTDLADEESLMRGLEFAYGDCWWVDLRVIRDRIWDPRSKPDKSRRFYLNQPTAADDAWTTPMAWAALTDTTQVVADGEEIVAFFDGSKSRDATALIGCRVSDGYIFTLGVWEPDTAHDTESVVPVAEVDAAVARMFDRYKVLAFFGDVKEWEGFVKVTWPERYGDDLLVWAVPEGKDPQPIAWDMRSRVHDFTLACELAETEIKERRFAHDGDSRVARHVANARRRPNRWGVSIGKETPDSPLKIDAAVCVIGARMVRRLVLGSPKYKLRKKARSGRVYGFN</sequence>
<organism evidence="1">
    <name type="scientific">Thermocrispum agreste</name>
    <dbReference type="NCBI Taxonomy" id="37925"/>
    <lineage>
        <taxon>Bacteria</taxon>
        <taxon>Bacillati</taxon>
        <taxon>Actinomycetota</taxon>
        <taxon>Actinomycetes</taxon>
        <taxon>Pseudonocardiales</taxon>
        <taxon>Pseudonocardiaceae</taxon>
        <taxon>Thermocrispum</taxon>
    </lineage>
</organism>
<dbReference type="InterPro" id="IPR027417">
    <property type="entry name" value="P-loop_NTPase"/>
</dbReference>
<name>A0A2W4LCF8_9PSEU</name>
<gene>
    <name evidence="1" type="ORF">DIU77_07275</name>
</gene>
<reference evidence="1" key="1">
    <citation type="submission" date="2018-05" db="EMBL/GenBank/DDBJ databases">
        <authorList>
            <person name="Lanie J.A."/>
            <person name="Ng W.-L."/>
            <person name="Kazmierczak K.M."/>
            <person name="Andrzejewski T.M."/>
            <person name="Davidsen T.M."/>
            <person name="Wayne K.J."/>
            <person name="Tettelin H."/>
            <person name="Glass J.I."/>
            <person name="Rusch D."/>
            <person name="Podicherti R."/>
            <person name="Tsui H.-C.T."/>
            <person name="Winkler M.E."/>
        </authorList>
    </citation>
    <scope>NUCLEOTIDE SEQUENCE</scope>
    <source>
        <strain evidence="1">ZC4RG45</strain>
    </source>
</reference>
<dbReference type="Gene3D" id="3.40.50.300">
    <property type="entry name" value="P-loop containing nucleotide triphosphate hydrolases"/>
    <property type="match status" value="1"/>
</dbReference>
<comment type="caution">
    <text evidence="1">The sequence shown here is derived from an EMBL/GenBank/DDBJ whole genome shotgun (WGS) entry which is preliminary data.</text>
</comment>